<evidence type="ECO:0000256" key="7">
    <source>
        <dbReference type="PIRSR" id="PIRSR602481-1"/>
    </source>
</evidence>
<keyword evidence="7" id="KW-0479">Metal-binding</keyword>
<organism evidence="9 10">
    <name type="scientific">Anaerocolumna aminovalerica</name>
    <dbReference type="NCBI Taxonomy" id="1527"/>
    <lineage>
        <taxon>Bacteria</taxon>
        <taxon>Bacillati</taxon>
        <taxon>Bacillota</taxon>
        <taxon>Clostridia</taxon>
        <taxon>Lachnospirales</taxon>
        <taxon>Lachnospiraceae</taxon>
        <taxon>Anaerocolumna</taxon>
    </lineage>
</organism>
<keyword evidence="6" id="KW-0804">Transcription</keyword>
<dbReference type="AlphaFoldDB" id="A0A1I5GH30"/>
<dbReference type="RefSeq" id="WP_091687094.1">
    <property type="nucleotide sequence ID" value="NZ_BAABFM010000069.1"/>
</dbReference>
<dbReference type="GO" id="GO:1900376">
    <property type="term" value="P:regulation of secondary metabolite biosynthetic process"/>
    <property type="evidence" value="ECO:0007669"/>
    <property type="project" value="TreeGrafter"/>
</dbReference>
<evidence type="ECO:0000313" key="10">
    <source>
        <dbReference type="Proteomes" id="UP000198806"/>
    </source>
</evidence>
<dbReference type="PANTHER" id="PTHR33202:SF7">
    <property type="entry name" value="FERRIC UPTAKE REGULATION PROTEIN"/>
    <property type="match status" value="1"/>
</dbReference>
<sequence length="133" mass="15778">MEQKRNTKQRQLILDILTNSSRPMSINDIYQKIIHEIPTIAKSTIYRNIDSLLNQNLIDKYYLNDNELFYQIKDNTNHHKHYVICDSCKKMFDLPLCPIHEIEDVMKKEGFSISDHYIQISGTCKDCLKKKNE</sequence>
<evidence type="ECO:0000256" key="1">
    <source>
        <dbReference type="ARBA" id="ARBA00007957"/>
    </source>
</evidence>
<keyword evidence="2" id="KW-0678">Repressor</keyword>
<dbReference type="Gene3D" id="1.10.10.10">
    <property type="entry name" value="Winged helix-like DNA-binding domain superfamily/Winged helix DNA-binding domain"/>
    <property type="match status" value="1"/>
</dbReference>
<feature type="binding site" evidence="7">
    <location>
        <position position="124"/>
    </location>
    <ligand>
        <name>Zn(2+)</name>
        <dbReference type="ChEBI" id="CHEBI:29105"/>
    </ligand>
</feature>
<dbReference type="OrthoDB" id="8659436at2"/>
<comment type="similarity">
    <text evidence="1">Belongs to the Fur family.</text>
</comment>
<dbReference type="EMBL" id="FOWD01000019">
    <property type="protein sequence ID" value="SFO35186.1"/>
    <property type="molecule type" value="Genomic_DNA"/>
</dbReference>
<accession>A0A1I5GH30</accession>
<dbReference type="CDD" id="cd07153">
    <property type="entry name" value="Fur_like"/>
    <property type="match status" value="1"/>
</dbReference>
<feature type="binding site" evidence="8">
    <location>
        <position position="116"/>
    </location>
    <ligand>
        <name>Fe cation</name>
        <dbReference type="ChEBI" id="CHEBI:24875"/>
    </ligand>
</feature>
<dbReference type="InterPro" id="IPR043135">
    <property type="entry name" value="Fur_C"/>
</dbReference>
<dbReference type="GO" id="GO:0008270">
    <property type="term" value="F:zinc ion binding"/>
    <property type="evidence" value="ECO:0007669"/>
    <property type="project" value="TreeGrafter"/>
</dbReference>
<feature type="binding site" evidence="7">
    <location>
        <position position="88"/>
    </location>
    <ligand>
        <name>Zn(2+)</name>
        <dbReference type="ChEBI" id="CHEBI:29105"/>
    </ligand>
</feature>
<evidence type="ECO:0000256" key="3">
    <source>
        <dbReference type="ARBA" id="ARBA00022833"/>
    </source>
</evidence>
<evidence type="ECO:0000256" key="8">
    <source>
        <dbReference type="PIRSR" id="PIRSR602481-2"/>
    </source>
</evidence>
<evidence type="ECO:0000256" key="4">
    <source>
        <dbReference type="ARBA" id="ARBA00023015"/>
    </source>
</evidence>
<feature type="binding site" evidence="8">
    <location>
        <position position="78"/>
    </location>
    <ligand>
        <name>Fe cation</name>
        <dbReference type="ChEBI" id="CHEBI:24875"/>
    </ligand>
</feature>
<keyword evidence="8" id="KW-0408">Iron</keyword>
<dbReference type="GO" id="GO:0003700">
    <property type="term" value="F:DNA-binding transcription factor activity"/>
    <property type="evidence" value="ECO:0007669"/>
    <property type="project" value="InterPro"/>
</dbReference>
<dbReference type="GO" id="GO:0000976">
    <property type="term" value="F:transcription cis-regulatory region binding"/>
    <property type="evidence" value="ECO:0007669"/>
    <property type="project" value="TreeGrafter"/>
</dbReference>
<gene>
    <name evidence="9" type="ORF">SAMN04489757_11966</name>
</gene>
<dbReference type="STRING" id="1527.SAMN04489757_11966"/>
<dbReference type="InterPro" id="IPR002481">
    <property type="entry name" value="FUR"/>
</dbReference>
<dbReference type="GO" id="GO:0045892">
    <property type="term" value="P:negative regulation of DNA-templated transcription"/>
    <property type="evidence" value="ECO:0007669"/>
    <property type="project" value="TreeGrafter"/>
</dbReference>
<feature type="binding site" evidence="7">
    <location>
        <position position="85"/>
    </location>
    <ligand>
        <name>Zn(2+)</name>
        <dbReference type="ChEBI" id="CHEBI:29105"/>
    </ligand>
</feature>
<name>A0A1I5GH30_9FIRM</name>
<evidence type="ECO:0000313" key="9">
    <source>
        <dbReference type="EMBL" id="SFO35186.1"/>
    </source>
</evidence>
<keyword evidence="10" id="KW-1185">Reference proteome</keyword>
<proteinExistence type="inferred from homology"/>
<feature type="binding site" evidence="7">
    <location>
        <position position="127"/>
    </location>
    <ligand>
        <name>Zn(2+)</name>
        <dbReference type="ChEBI" id="CHEBI:29105"/>
    </ligand>
</feature>
<keyword evidence="3 7" id="KW-0862">Zinc</keyword>
<dbReference type="InterPro" id="IPR036388">
    <property type="entry name" value="WH-like_DNA-bd_sf"/>
</dbReference>
<dbReference type="PANTHER" id="PTHR33202">
    <property type="entry name" value="ZINC UPTAKE REGULATION PROTEIN"/>
    <property type="match status" value="1"/>
</dbReference>
<evidence type="ECO:0000256" key="6">
    <source>
        <dbReference type="ARBA" id="ARBA00023163"/>
    </source>
</evidence>
<dbReference type="InterPro" id="IPR036390">
    <property type="entry name" value="WH_DNA-bd_sf"/>
</dbReference>
<dbReference type="Gene3D" id="3.30.1490.190">
    <property type="match status" value="1"/>
</dbReference>
<dbReference type="Proteomes" id="UP000198806">
    <property type="component" value="Unassembled WGS sequence"/>
</dbReference>
<dbReference type="Pfam" id="PF01475">
    <property type="entry name" value="FUR"/>
    <property type="match status" value="1"/>
</dbReference>
<comment type="cofactor">
    <cofactor evidence="7">
        <name>Zn(2+)</name>
        <dbReference type="ChEBI" id="CHEBI:29105"/>
    </cofactor>
    <text evidence="7">Binds 1 zinc ion per subunit.</text>
</comment>
<evidence type="ECO:0000256" key="2">
    <source>
        <dbReference type="ARBA" id="ARBA00022491"/>
    </source>
</evidence>
<reference evidence="9 10" key="1">
    <citation type="submission" date="2016-10" db="EMBL/GenBank/DDBJ databases">
        <authorList>
            <person name="de Groot N.N."/>
        </authorList>
    </citation>
    <scope>NUCLEOTIDE SEQUENCE [LARGE SCALE GENOMIC DNA]</scope>
    <source>
        <strain evidence="9 10">DSM 1283</strain>
    </source>
</reference>
<keyword evidence="4" id="KW-0805">Transcription regulation</keyword>
<dbReference type="SUPFAM" id="SSF46785">
    <property type="entry name" value="Winged helix' DNA-binding domain"/>
    <property type="match status" value="1"/>
</dbReference>
<comment type="cofactor">
    <cofactor evidence="8">
        <name>Mn(2+)</name>
        <dbReference type="ChEBI" id="CHEBI:29035"/>
    </cofactor>
    <cofactor evidence="8">
        <name>Fe(2+)</name>
        <dbReference type="ChEBI" id="CHEBI:29033"/>
    </cofactor>
    <text evidence="8">Binds 1 Mn(2+) or Fe(2+) ion per subunit.</text>
</comment>
<evidence type="ECO:0000256" key="5">
    <source>
        <dbReference type="ARBA" id="ARBA00023125"/>
    </source>
</evidence>
<protein>
    <submittedName>
        <fullName evidence="9">Fur family transcriptional regulator, zinc uptake regulator</fullName>
    </submittedName>
</protein>
<keyword evidence="5" id="KW-0238">DNA-binding</keyword>